<name>A0A4R0NG75_9SPHI</name>
<dbReference type="OrthoDB" id="9814627at2"/>
<keyword evidence="1" id="KW-0175">Coiled coil</keyword>
<gene>
    <name evidence="2" type="ORF">EZ444_07250</name>
</gene>
<keyword evidence="3" id="KW-1185">Reference proteome</keyword>
<proteinExistence type="predicted"/>
<sequence>MSYNIPLLSIGQDGYQIPISLNYNASGIKLSTKVDIAGLGWSLNYGGGIVNRNIRGGFADEDRTYGILLNPIPTDPTALLAHEAKVGKGKVDGESDIFSVNINGVAIKFVITLEAGKLVVNPLERTDIVIECLSDSFYYIHGFKITDTQGTVYTFQSGDPSNSYIKSPADGNSSLISAVTFWYLTKISVINNGDINFEYTNSYLEEKDNAGFSYVQYGMPMLSPKLNNDGALNAQLESLNNNYGNSSAQLNFVRNQLQNANSTLTSLKQSLYISQYTDSLGNFSSMNQSVWNSYMNQFNMLVGEFSNLYLENNQYIGDLKGVLSQMYGLNDEKKFEISGYRHNTLFSNKLIKRIITRTDIVDFSYVEKNSSNKQNYLISKIEHKTIAGELLKTYLFDVQSDMGFLKKVMVFTPTGKAEQQYDFDYYHETLNVSSPSTDYWGYYNGKWSMARFSLDLAYGSYYSGSAASVFSKNQNFLRSDFSTNILPSVIPPEIPSDNYYADRNPVDSAAVYHSLKKVTNLLGGTISFKYEGNEIYHPQLNQNIPIGGIRIKSITTYDGSKEQTVSYKYKFPLLNNSTVLKSTGALTEWEKKTFAVPYFYQGGYDVHVFSDFVDMGTLYVDNSNNGVLYHYVEEVRSDGAATGYKYLQALATPSFEIESCQFIFHKLLTAKIDYDAAGKIVGIKKNTYGVNTPFSEYGWPTMGTFGSSIKSLPQLKKSIISYDEENLKQIYQNTEVAQINFEGSLYSINPYFRQYIPNYEPRVHSSERPIKYQLTTGYLSLLKEEETNIYNSDYNIPLGTSNSPVEKPDLYTWLLNSSGIKPVQSIITYNYGNPAHLNPTEIRTTSSNGDVLTKKIKYAADYQLPAENPISMLKNQGRQATVIEEQLWKSIDVGASFRLVSGTINEYVSRIVKGKTYLLPEKEYRLNVVAPLSPGAQGYVQSLNTNAPYTTVFWETNQLYGAPIHLKLWDEGSNFLRMSGGKGRTGNNLKAVKYDPFNGDLLLEAENVDPKNLLAFDSSPYQRHEYYDKYKLFQKYYGPSYKENVRFSDAPFFNNRREIFLSINHRFYALGIDSAMLNFQINYPQMYFTYMQNPTFRALNNLVFMMANINSMNGFIKAYVEYKKAKNLMPSEEFLVMSGTLTDYGFNYFEVNAYLDILGNFFYADFEYYDILFNDSATAVVVPMAKQDLPVSHIPLSIDVDNLISTNVNLDLYASRVGSRVGNKYAYRIKYKNNTYSPLETIVLPSSDNIVKSKLILSTLTNASQIKSIEFLFGYEQELYNLGLFLAVPENTLFKATGYLPNHTPYISFDQSKRYTETFYDEKMNRHFIKDLNNSVVQVEKLVYSKIGAEMPKKTRVTIQNTYYEYAPAQCNIESVTFFNTATSELIRRDALIIPGYNQSFELSPGNYNIYLNTDAPIGTVWFGSQKIITNATGANVMETFSANQNYSITVGP</sequence>
<evidence type="ECO:0000313" key="3">
    <source>
        <dbReference type="Proteomes" id="UP000291117"/>
    </source>
</evidence>
<dbReference type="RefSeq" id="WP_131608064.1">
    <property type="nucleotide sequence ID" value="NZ_SJSM01000003.1"/>
</dbReference>
<comment type="caution">
    <text evidence="2">The sequence shown here is derived from an EMBL/GenBank/DDBJ whole genome shotgun (WGS) entry which is preliminary data.</text>
</comment>
<feature type="coiled-coil region" evidence="1">
    <location>
        <begin position="236"/>
        <end position="270"/>
    </location>
</feature>
<evidence type="ECO:0000256" key="1">
    <source>
        <dbReference type="SAM" id="Coils"/>
    </source>
</evidence>
<accession>A0A4R0NG75</accession>
<dbReference type="Proteomes" id="UP000291117">
    <property type="component" value="Unassembled WGS sequence"/>
</dbReference>
<protein>
    <submittedName>
        <fullName evidence="2">Uncharacterized protein</fullName>
    </submittedName>
</protein>
<organism evidence="2 3">
    <name type="scientific">Pedobacter hiemivivus</name>
    <dbReference type="NCBI Taxonomy" id="2530454"/>
    <lineage>
        <taxon>Bacteria</taxon>
        <taxon>Pseudomonadati</taxon>
        <taxon>Bacteroidota</taxon>
        <taxon>Sphingobacteriia</taxon>
        <taxon>Sphingobacteriales</taxon>
        <taxon>Sphingobacteriaceae</taxon>
        <taxon>Pedobacter</taxon>
    </lineage>
</organism>
<reference evidence="2 3" key="1">
    <citation type="submission" date="2019-02" db="EMBL/GenBank/DDBJ databases">
        <title>Pedobacter sp. RP-3-8 sp. nov., isolated from Arctic soil.</title>
        <authorList>
            <person name="Dahal R.H."/>
        </authorList>
    </citation>
    <scope>NUCLEOTIDE SEQUENCE [LARGE SCALE GENOMIC DNA]</scope>
    <source>
        <strain evidence="2 3">RP-3-8</strain>
    </source>
</reference>
<evidence type="ECO:0000313" key="2">
    <source>
        <dbReference type="EMBL" id="TCC97704.1"/>
    </source>
</evidence>
<dbReference type="EMBL" id="SJSM01000003">
    <property type="protein sequence ID" value="TCC97704.1"/>
    <property type="molecule type" value="Genomic_DNA"/>
</dbReference>